<keyword evidence="4 8" id="KW-0547">Nucleotide-binding</keyword>
<dbReference type="EMBL" id="FOXP01000011">
    <property type="protein sequence ID" value="SFP93537.1"/>
    <property type="molecule type" value="Genomic_DNA"/>
</dbReference>
<gene>
    <name evidence="8" type="primary">thrB</name>
    <name evidence="11" type="ORF">SAMN04488241_111107</name>
</gene>
<dbReference type="PANTHER" id="PTHR21064:SF6">
    <property type="entry name" value="AMINOGLYCOSIDE PHOSPHOTRANSFERASE DOMAIN-CONTAINING PROTEIN"/>
    <property type="match status" value="1"/>
</dbReference>
<dbReference type="CDD" id="cd05153">
    <property type="entry name" value="HomoserineK_II"/>
    <property type="match status" value="1"/>
</dbReference>
<dbReference type="AlphaFoldDB" id="A0A1I5UES4"/>
<evidence type="ECO:0000313" key="11">
    <source>
        <dbReference type="EMBL" id="SFP93537.1"/>
    </source>
</evidence>
<evidence type="ECO:0000313" key="12">
    <source>
        <dbReference type="Proteomes" id="UP000199586"/>
    </source>
</evidence>
<protein>
    <recommendedName>
        <fullName evidence="8 9">Homoserine kinase</fullName>
        <shortName evidence="8">HK</shortName>
        <shortName evidence="8">HSK</shortName>
        <ecNumber evidence="8 9">2.7.1.39</ecNumber>
    </recommendedName>
</protein>
<dbReference type="Proteomes" id="UP000199586">
    <property type="component" value="Unassembled WGS sequence"/>
</dbReference>
<dbReference type="GO" id="GO:0004413">
    <property type="term" value="F:homoserine kinase activity"/>
    <property type="evidence" value="ECO:0007669"/>
    <property type="project" value="UniProtKB-UniRule"/>
</dbReference>
<evidence type="ECO:0000256" key="1">
    <source>
        <dbReference type="ARBA" id="ARBA00022605"/>
    </source>
</evidence>
<evidence type="ECO:0000256" key="4">
    <source>
        <dbReference type="ARBA" id="ARBA00022741"/>
    </source>
</evidence>
<dbReference type="EC" id="2.7.1.39" evidence="8 9"/>
<dbReference type="HAMAP" id="MF_00301">
    <property type="entry name" value="Homoser_kinase_2"/>
    <property type="match status" value="1"/>
</dbReference>
<dbReference type="GO" id="GO:0009088">
    <property type="term" value="P:threonine biosynthetic process"/>
    <property type="evidence" value="ECO:0007669"/>
    <property type="project" value="UniProtKB-UniRule"/>
</dbReference>
<keyword evidence="1 8" id="KW-0028">Amino-acid biosynthesis</keyword>
<dbReference type="InterPro" id="IPR002575">
    <property type="entry name" value="Aminoglycoside_PTrfase"/>
</dbReference>
<comment type="catalytic activity">
    <reaction evidence="8">
        <text>L-homoserine + ATP = O-phospho-L-homoserine + ADP + H(+)</text>
        <dbReference type="Rhea" id="RHEA:13985"/>
        <dbReference type="ChEBI" id="CHEBI:15378"/>
        <dbReference type="ChEBI" id="CHEBI:30616"/>
        <dbReference type="ChEBI" id="CHEBI:57476"/>
        <dbReference type="ChEBI" id="CHEBI:57590"/>
        <dbReference type="ChEBI" id="CHEBI:456216"/>
        <dbReference type="EC" id="2.7.1.39"/>
    </reaction>
</comment>
<evidence type="ECO:0000256" key="3">
    <source>
        <dbReference type="ARBA" id="ARBA00022697"/>
    </source>
</evidence>
<dbReference type="Pfam" id="PF01636">
    <property type="entry name" value="APH"/>
    <property type="match status" value="1"/>
</dbReference>
<dbReference type="InterPro" id="IPR011009">
    <property type="entry name" value="Kinase-like_dom_sf"/>
</dbReference>
<reference evidence="11 12" key="1">
    <citation type="submission" date="2016-10" db="EMBL/GenBank/DDBJ databases">
        <authorList>
            <person name="de Groot N.N."/>
        </authorList>
    </citation>
    <scope>NUCLEOTIDE SEQUENCE [LARGE SCALE GENOMIC DNA]</scope>
    <source>
        <strain evidence="11 12">CGMCC 1.9113</strain>
    </source>
</reference>
<dbReference type="GO" id="GO:0005524">
    <property type="term" value="F:ATP binding"/>
    <property type="evidence" value="ECO:0007669"/>
    <property type="project" value="UniProtKB-KW"/>
</dbReference>
<keyword evidence="2 8" id="KW-0808">Transferase</keyword>
<dbReference type="Gene3D" id="3.30.200.20">
    <property type="entry name" value="Phosphorylase Kinase, domain 1"/>
    <property type="match status" value="1"/>
</dbReference>
<dbReference type="OrthoDB" id="9777460at2"/>
<dbReference type="SUPFAM" id="SSF56112">
    <property type="entry name" value="Protein kinase-like (PK-like)"/>
    <property type="match status" value="1"/>
</dbReference>
<evidence type="ECO:0000256" key="8">
    <source>
        <dbReference type="HAMAP-Rule" id="MF_00301"/>
    </source>
</evidence>
<evidence type="ECO:0000256" key="2">
    <source>
        <dbReference type="ARBA" id="ARBA00022679"/>
    </source>
</evidence>
<sequence length="315" mass="33913">MAVYTHVSAEALAAFLLRFDVGELVSVKGIAEGVENSNYFVETTAARFVLTLYEKRVAAGDLPFFLDLLDHVAARGVAAPPAVADREGRVIHELEGRPACLIRFLPGVSVSHPTPAQARAAGAALGGLHRALADFAGARPNDLGLDAWAPLLARCGDALDGIEPGLHAELGRALAAVTAAWPQGGDRGVIHADLFPDNVLMLGDRVTGLIDFYFACTDLRLYDLAVTHTAWCFDAHGERFDTGVGDALLAGYAESYGLTDDDRAALPVLARGACIRFALTRGWDWLNTPADALVTRKDPLAYVRRLHHYERENLF</sequence>
<feature type="domain" description="Aminoglycoside phosphotransferase" evidence="10">
    <location>
        <begin position="27"/>
        <end position="257"/>
    </location>
</feature>
<keyword evidence="5 8" id="KW-0418">Kinase</keyword>
<comment type="similarity">
    <text evidence="7 8">Belongs to the pseudomonas-type ThrB family.</text>
</comment>
<dbReference type="InterPro" id="IPR050249">
    <property type="entry name" value="Pseudomonas-type_ThrB"/>
</dbReference>
<dbReference type="RefSeq" id="WP_093334242.1">
    <property type="nucleotide sequence ID" value="NZ_FOXP01000011.1"/>
</dbReference>
<dbReference type="Gene3D" id="3.90.1200.10">
    <property type="match status" value="1"/>
</dbReference>
<accession>A0A1I5UES4</accession>
<proteinExistence type="inferred from homology"/>
<dbReference type="STRING" id="634430.SAMN04488241_111107"/>
<dbReference type="UniPathway" id="UPA00050">
    <property type="reaction ID" value="UER00064"/>
</dbReference>
<evidence type="ECO:0000256" key="5">
    <source>
        <dbReference type="ARBA" id="ARBA00022777"/>
    </source>
</evidence>
<dbReference type="InterPro" id="IPR005280">
    <property type="entry name" value="Homoserine_kinase_II"/>
</dbReference>
<organism evidence="11 12">
    <name type="scientific">Sphingomonas rubra</name>
    <dbReference type="NCBI Taxonomy" id="634430"/>
    <lineage>
        <taxon>Bacteria</taxon>
        <taxon>Pseudomonadati</taxon>
        <taxon>Pseudomonadota</taxon>
        <taxon>Alphaproteobacteria</taxon>
        <taxon>Sphingomonadales</taxon>
        <taxon>Sphingomonadaceae</taxon>
        <taxon>Sphingomonas</taxon>
    </lineage>
</organism>
<name>A0A1I5UES4_9SPHN</name>
<comment type="pathway">
    <text evidence="8">Amino-acid biosynthesis; L-threonine biosynthesis; L-threonine from L-aspartate: step 4/5.</text>
</comment>
<dbReference type="NCBIfam" id="NF003558">
    <property type="entry name" value="PRK05231.1"/>
    <property type="match status" value="1"/>
</dbReference>
<evidence type="ECO:0000256" key="6">
    <source>
        <dbReference type="ARBA" id="ARBA00022840"/>
    </source>
</evidence>
<evidence type="ECO:0000256" key="9">
    <source>
        <dbReference type="NCBIfam" id="TIGR00938"/>
    </source>
</evidence>
<keyword evidence="3 8" id="KW-0791">Threonine biosynthesis</keyword>
<dbReference type="NCBIfam" id="TIGR00938">
    <property type="entry name" value="thrB_alt"/>
    <property type="match status" value="1"/>
</dbReference>
<keyword evidence="6 8" id="KW-0067">ATP-binding</keyword>
<evidence type="ECO:0000259" key="10">
    <source>
        <dbReference type="Pfam" id="PF01636"/>
    </source>
</evidence>
<keyword evidence="12" id="KW-1185">Reference proteome</keyword>
<dbReference type="PANTHER" id="PTHR21064">
    <property type="entry name" value="AMINOGLYCOSIDE PHOSPHOTRANSFERASE DOMAIN-CONTAINING PROTEIN-RELATED"/>
    <property type="match status" value="1"/>
</dbReference>
<evidence type="ECO:0000256" key="7">
    <source>
        <dbReference type="ARBA" id="ARBA00038240"/>
    </source>
</evidence>